<accession>A0AA42BG50</accession>
<dbReference type="Pfam" id="PF11804">
    <property type="entry name" value="DUF3325"/>
    <property type="match status" value="1"/>
</dbReference>
<gene>
    <name evidence="2" type="ORF">NJF43_19270</name>
</gene>
<feature type="transmembrane region" description="Helical" evidence="1">
    <location>
        <begin position="65"/>
        <end position="85"/>
    </location>
</feature>
<sequence length="109" mass="11811">MSVLLLAFALNYLAMLLQCLTMGRHRGALLRDGVRLPGKPVMRALAVVCFGLALWLCVDSQGGEIGSVVWLCLLMLSGVWLVLLLAWRARWVLPLAPLLVVGGALQGML</sequence>
<name>A0AA42BG50_9GAMM</name>
<keyword evidence="1" id="KW-0812">Transmembrane</keyword>
<evidence type="ECO:0000313" key="2">
    <source>
        <dbReference type="EMBL" id="MCO7546894.1"/>
    </source>
</evidence>
<keyword evidence="1" id="KW-1133">Transmembrane helix</keyword>
<keyword evidence="1" id="KW-0472">Membrane</keyword>
<evidence type="ECO:0000256" key="1">
    <source>
        <dbReference type="SAM" id="Phobius"/>
    </source>
</evidence>
<proteinExistence type="predicted"/>
<dbReference type="RefSeq" id="WP_014852713.1">
    <property type="nucleotide sequence ID" value="NZ_DALZVU010000018.1"/>
</dbReference>
<dbReference type="AlphaFoldDB" id="A0AA42BG50"/>
<feature type="transmembrane region" description="Helical" evidence="1">
    <location>
        <begin position="40"/>
        <end position="58"/>
    </location>
</feature>
<organism evidence="2 3">
    <name type="scientific">Stutzerimonas nitrititolerans</name>
    <dbReference type="NCBI Taxonomy" id="2482751"/>
    <lineage>
        <taxon>Bacteria</taxon>
        <taxon>Pseudomonadati</taxon>
        <taxon>Pseudomonadota</taxon>
        <taxon>Gammaproteobacteria</taxon>
        <taxon>Pseudomonadales</taxon>
        <taxon>Pseudomonadaceae</taxon>
        <taxon>Stutzerimonas</taxon>
    </lineage>
</organism>
<evidence type="ECO:0000313" key="3">
    <source>
        <dbReference type="Proteomes" id="UP001165292"/>
    </source>
</evidence>
<dbReference type="Proteomes" id="UP001165292">
    <property type="component" value="Unassembled WGS sequence"/>
</dbReference>
<dbReference type="InterPro" id="IPR021762">
    <property type="entry name" value="DUF3325"/>
</dbReference>
<comment type="caution">
    <text evidence="2">The sequence shown here is derived from an EMBL/GenBank/DDBJ whole genome shotgun (WGS) entry which is preliminary data.</text>
</comment>
<reference evidence="2" key="1">
    <citation type="submission" date="2022-06" db="EMBL/GenBank/DDBJ databases">
        <title>Detection of beta-lactamases in bacteria of animal origin.</title>
        <authorList>
            <person name="Mlynarcik P."/>
            <person name="Zdarska V."/>
            <person name="Chudobova H."/>
            <person name="Prochazkova P."/>
            <person name="Hricova K."/>
            <person name="Mezerova K."/>
            <person name="Bardon J."/>
            <person name="Dolejska M."/>
            <person name="Sukkar I."/>
            <person name="Kolar M."/>
        </authorList>
    </citation>
    <scope>NUCLEOTIDE SEQUENCE</scope>
    <source>
        <strain evidence="2">S 300-3</strain>
    </source>
</reference>
<protein>
    <submittedName>
        <fullName evidence="2">DUF3325 domain-containing protein</fullName>
    </submittedName>
</protein>
<dbReference type="EMBL" id="JAMYBS010000038">
    <property type="protein sequence ID" value="MCO7546894.1"/>
    <property type="molecule type" value="Genomic_DNA"/>
</dbReference>